<dbReference type="OrthoDB" id="9419853at2759"/>
<dbReference type="AlphaFoldDB" id="A0A4Z2FJJ2"/>
<proteinExistence type="predicted"/>
<evidence type="ECO:0000313" key="1">
    <source>
        <dbReference type="EMBL" id="TNN40954.1"/>
    </source>
</evidence>
<organism evidence="1 2">
    <name type="scientific">Liparis tanakae</name>
    <name type="common">Tanaka's snailfish</name>
    <dbReference type="NCBI Taxonomy" id="230148"/>
    <lineage>
        <taxon>Eukaryota</taxon>
        <taxon>Metazoa</taxon>
        <taxon>Chordata</taxon>
        <taxon>Craniata</taxon>
        <taxon>Vertebrata</taxon>
        <taxon>Euteleostomi</taxon>
        <taxon>Actinopterygii</taxon>
        <taxon>Neopterygii</taxon>
        <taxon>Teleostei</taxon>
        <taxon>Neoteleostei</taxon>
        <taxon>Acanthomorphata</taxon>
        <taxon>Eupercaria</taxon>
        <taxon>Perciformes</taxon>
        <taxon>Cottioidei</taxon>
        <taxon>Cottales</taxon>
        <taxon>Liparidae</taxon>
        <taxon>Liparis</taxon>
    </lineage>
</organism>
<keyword evidence="2" id="KW-1185">Reference proteome</keyword>
<reference evidence="1 2" key="1">
    <citation type="submission" date="2019-03" db="EMBL/GenBank/DDBJ databases">
        <title>First draft genome of Liparis tanakae, snailfish: a comprehensive survey of snailfish specific genes.</title>
        <authorList>
            <person name="Kim W."/>
            <person name="Song I."/>
            <person name="Jeong J.-H."/>
            <person name="Kim D."/>
            <person name="Kim S."/>
            <person name="Ryu S."/>
            <person name="Song J.Y."/>
            <person name="Lee S.K."/>
        </authorList>
    </citation>
    <scope>NUCLEOTIDE SEQUENCE [LARGE SCALE GENOMIC DNA]</scope>
    <source>
        <tissue evidence="1">Muscle</tissue>
    </source>
</reference>
<protein>
    <submittedName>
        <fullName evidence="1">Uncharacterized protein</fullName>
    </submittedName>
</protein>
<comment type="caution">
    <text evidence="1">The sequence shown here is derived from an EMBL/GenBank/DDBJ whole genome shotgun (WGS) entry which is preliminary data.</text>
</comment>
<dbReference type="Proteomes" id="UP000314294">
    <property type="component" value="Unassembled WGS sequence"/>
</dbReference>
<dbReference type="EMBL" id="SRLO01001145">
    <property type="protein sequence ID" value="TNN40954.1"/>
    <property type="molecule type" value="Genomic_DNA"/>
</dbReference>
<accession>A0A4Z2FJJ2</accession>
<gene>
    <name evidence="1" type="ORF">EYF80_048864</name>
</gene>
<sequence>MGYFMSSSSGSSTRTDPNPAYFTYEEDFHNLHDSLSLRPSLHPSLHRFSTYESLKREPQSPDSGFGIGKDDEDKCVAVVVEDEASDGDPDPPLLILPLHRPAKMCPTSSAPPPLNTPTLISSDRQQVEVAVAAAGGGPAAWPPAGAVCRSSSMRVEPCRTGYLTLKELQATFSNKSI</sequence>
<evidence type="ECO:0000313" key="2">
    <source>
        <dbReference type="Proteomes" id="UP000314294"/>
    </source>
</evidence>
<name>A0A4Z2FJJ2_9TELE</name>